<keyword evidence="4" id="KW-0812">Transmembrane</keyword>
<evidence type="ECO:0000256" key="3">
    <source>
        <dbReference type="SAM" id="Coils"/>
    </source>
</evidence>
<dbReference type="EMBL" id="JACICC010000003">
    <property type="protein sequence ID" value="MBB3809263.1"/>
    <property type="molecule type" value="Genomic_DNA"/>
</dbReference>
<keyword evidence="4" id="KW-1133">Transmembrane helix</keyword>
<keyword evidence="6" id="KW-1185">Reference proteome</keyword>
<dbReference type="Gene3D" id="2.40.50.100">
    <property type="match status" value="1"/>
</dbReference>
<dbReference type="InterPro" id="IPR050465">
    <property type="entry name" value="UPF0194_transport"/>
</dbReference>
<dbReference type="RefSeq" id="WP_183751315.1">
    <property type="nucleotide sequence ID" value="NZ_JACICC010000003.1"/>
</dbReference>
<evidence type="ECO:0000256" key="2">
    <source>
        <dbReference type="ARBA" id="ARBA00023054"/>
    </source>
</evidence>
<dbReference type="Proteomes" id="UP000537592">
    <property type="component" value="Unassembled WGS sequence"/>
</dbReference>
<feature type="coiled-coil region" evidence="3">
    <location>
        <begin position="260"/>
        <end position="318"/>
    </location>
</feature>
<comment type="subcellular location">
    <subcellularLocation>
        <location evidence="1">Cell envelope</location>
    </subcellularLocation>
</comment>
<dbReference type="Gene3D" id="2.40.30.170">
    <property type="match status" value="1"/>
</dbReference>
<keyword evidence="2 3" id="KW-0175">Coiled coil</keyword>
<dbReference type="SUPFAM" id="SSF111369">
    <property type="entry name" value="HlyD-like secretion proteins"/>
    <property type="match status" value="1"/>
</dbReference>
<feature type="transmembrane region" description="Helical" evidence="4">
    <location>
        <begin position="184"/>
        <end position="203"/>
    </location>
</feature>
<dbReference type="PANTHER" id="PTHR32347:SF23">
    <property type="entry name" value="BLL5650 PROTEIN"/>
    <property type="match status" value="1"/>
</dbReference>
<evidence type="ECO:0000313" key="6">
    <source>
        <dbReference type="Proteomes" id="UP000537592"/>
    </source>
</evidence>
<evidence type="ECO:0000256" key="1">
    <source>
        <dbReference type="ARBA" id="ARBA00004196"/>
    </source>
</evidence>
<keyword evidence="4" id="KW-0472">Membrane</keyword>
<accession>A0A7W5Z3B7</accession>
<sequence length="454" mass="50418">MNRERSAQVTRLAGLVQLEKRVRAAGLEELGFIIVNETVTILPYRQSLFWQKWPRSKVIAVSGVATAEPNAPYIIWARQLCAHIERLVSSAPHAGGIRQFIAADLPQQVARQWPEWFPAYLVWIPIGSGALLLGREKPLDEAEESLLPYVADAYDHAWRARFSSGRLMSRTRRRKERGDSGRGIGSRLLIVAALLAVVAAGFYPVRQSVLASAEVIPRQPSLARAPLNGVISQIMVRPNEHVSEGQLLFVLDPRDLRNQLEVSTRAREAMEVELRQAQQASVMDPQVRANLPVLRGKLEQQQAEVNYLTEQLNRIEVKAERAGLAVFDDPNDWLGRPVVIGERIMLIADPANVEIEAQMPAADAIDLTIGSPVRLFLNIAPERPLDGELTFVSYQPRKGVDGVLGYRVKAALAPDEAAPRVGLKGTAKLYGDEVPLAYFLFRRPIAAARQWLGL</sequence>
<evidence type="ECO:0000313" key="5">
    <source>
        <dbReference type="EMBL" id="MBB3809263.1"/>
    </source>
</evidence>
<reference evidence="5 6" key="1">
    <citation type="submission" date="2020-08" db="EMBL/GenBank/DDBJ databases">
        <title>Genomic Encyclopedia of Type Strains, Phase IV (KMG-IV): sequencing the most valuable type-strain genomes for metagenomic binning, comparative biology and taxonomic classification.</title>
        <authorList>
            <person name="Goeker M."/>
        </authorList>
    </citation>
    <scope>NUCLEOTIDE SEQUENCE [LARGE SCALE GENOMIC DNA]</scope>
    <source>
        <strain evidence="5 6">DSM 28760</strain>
    </source>
</reference>
<dbReference type="PANTHER" id="PTHR32347">
    <property type="entry name" value="EFFLUX SYSTEM COMPONENT YKNX-RELATED"/>
    <property type="match status" value="1"/>
</dbReference>
<protein>
    <submittedName>
        <fullName evidence="5">Multidrug resistance efflux pump</fullName>
    </submittedName>
</protein>
<evidence type="ECO:0000256" key="4">
    <source>
        <dbReference type="SAM" id="Phobius"/>
    </source>
</evidence>
<comment type="caution">
    <text evidence="5">The sequence shown here is derived from an EMBL/GenBank/DDBJ whole genome shotgun (WGS) entry which is preliminary data.</text>
</comment>
<proteinExistence type="predicted"/>
<gene>
    <name evidence="5" type="ORF">FHS81_001345</name>
</gene>
<dbReference type="GO" id="GO:0030313">
    <property type="term" value="C:cell envelope"/>
    <property type="evidence" value="ECO:0007669"/>
    <property type="project" value="UniProtKB-SubCell"/>
</dbReference>
<dbReference type="AlphaFoldDB" id="A0A7W5Z3B7"/>
<name>A0A7W5Z3B7_9HYPH</name>
<organism evidence="5 6">
    <name type="scientific">Pseudochelatococcus contaminans</name>
    <dbReference type="NCBI Taxonomy" id="1538103"/>
    <lineage>
        <taxon>Bacteria</taxon>
        <taxon>Pseudomonadati</taxon>
        <taxon>Pseudomonadota</taxon>
        <taxon>Alphaproteobacteria</taxon>
        <taxon>Hyphomicrobiales</taxon>
        <taxon>Chelatococcaceae</taxon>
        <taxon>Pseudochelatococcus</taxon>
    </lineage>
</organism>